<dbReference type="GO" id="GO:0009611">
    <property type="term" value="P:response to wounding"/>
    <property type="evidence" value="ECO:0007669"/>
    <property type="project" value="InterPro"/>
</dbReference>
<protein>
    <recommendedName>
        <fullName evidence="6">Subtilisin inhibitor domain-containing protein</fullName>
    </recommendedName>
</protein>
<dbReference type="AlphaFoldDB" id="A0A2H5P6A3"/>
<dbReference type="SUPFAM" id="SSF54654">
    <property type="entry name" value="CI-2 family of serine protease inhibitors"/>
    <property type="match status" value="1"/>
</dbReference>
<dbReference type="PANTHER" id="PTHR33091:SF29">
    <property type="entry name" value="SUBTILISIN INHIBITOR 1"/>
    <property type="match status" value="1"/>
</dbReference>
<evidence type="ECO:0000256" key="3">
    <source>
        <dbReference type="ARBA" id="ARBA00022900"/>
    </source>
</evidence>
<evidence type="ECO:0008006" key="6">
    <source>
        <dbReference type="Google" id="ProtNLM"/>
    </source>
</evidence>
<gene>
    <name evidence="4" type="ORF">CUMW_107860</name>
</gene>
<name>A0A2H5P6A3_CITUN</name>
<accession>A0A2H5P6A3</accession>
<dbReference type="InterPro" id="IPR000864">
    <property type="entry name" value="Prot_inh_pot1"/>
</dbReference>
<comment type="caution">
    <text evidence="4">The sequence shown here is derived from an EMBL/GenBank/DDBJ whole genome shotgun (WGS) entry which is preliminary data.</text>
</comment>
<keyword evidence="3" id="KW-0722">Serine protease inhibitor</keyword>
<dbReference type="EMBL" id="BDQV01000041">
    <property type="protein sequence ID" value="GAY47899.1"/>
    <property type="molecule type" value="Genomic_DNA"/>
</dbReference>
<evidence type="ECO:0000313" key="5">
    <source>
        <dbReference type="Proteomes" id="UP000236630"/>
    </source>
</evidence>
<organism evidence="4 5">
    <name type="scientific">Citrus unshiu</name>
    <name type="common">Satsuma mandarin</name>
    <name type="synonym">Citrus nobilis var. unshiu</name>
    <dbReference type="NCBI Taxonomy" id="55188"/>
    <lineage>
        <taxon>Eukaryota</taxon>
        <taxon>Viridiplantae</taxon>
        <taxon>Streptophyta</taxon>
        <taxon>Embryophyta</taxon>
        <taxon>Tracheophyta</taxon>
        <taxon>Spermatophyta</taxon>
        <taxon>Magnoliopsida</taxon>
        <taxon>eudicotyledons</taxon>
        <taxon>Gunneridae</taxon>
        <taxon>Pentapetalae</taxon>
        <taxon>rosids</taxon>
        <taxon>malvids</taxon>
        <taxon>Sapindales</taxon>
        <taxon>Rutaceae</taxon>
        <taxon>Aurantioideae</taxon>
        <taxon>Citrus</taxon>
    </lineage>
</organism>
<evidence type="ECO:0000313" key="4">
    <source>
        <dbReference type="EMBL" id="GAY47899.1"/>
    </source>
</evidence>
<dbReference type="InterPro" id="IPR036354">
    <property type="entry name" value="Prot_inh_pot1_sf"/>
</dbReference>
<dbReference type="Proteomes" id="UP000236630">
    <property type="component" value="Unassembled WGS sequence"/>
</dbReference>
<evidence type="ECO:0000256" key="1">
    <source>
        <dbReference type="ARBA" id="ARBA00008210"/>
    </source>
</evidence>
<evidence type="ECO:0000256" key="2">
    <source>
        <dbReference type="ARBA" id="ARBA00022690"/>
    </source>
</evidence>
<dbReference type="PANTHER" id="PTHR33091">
    <property type="entry name" value="PROTEIN, PUTATIVE, EXPRESSED-RELATED"/>
    <property type="match status" value="1"/>
</dbReference>
<comment type="similarity">
    <text evidence="1">Belongs to the protease inhibitor I13 (potato type I serine protease inhibitor) family.</text>
</comment>
<reference evidence="4 5" key="1">
    <citation type="journal article" date="2017" name="Front. Genet.">
        <title>Draft sequencing of the heterozygous diploid genome of Satsuma (Citrus unshiu Marc.) using a hybrid assembly approach.</title>
        <authorList>
            <person name="Shimizu T."/>
            <person name="Tanizawa Y."/>
            <person name="Mochizuki T."/>
            <person name="Nagasaki H."/>
            <person name="Yoshioka T."/>
            <person name="Toyoda A."/>
            <person name="Fujiyama A."/>
            <person name="Kaminuma E."/>
            <person name="Nakamura Y."/>
        </authorList>
    </citation>
    <scope>NUCLEOTIDE SEQUENCE [LARGE SCALE GENOMIC DNA]</scope>
    <source>
        <strain evidence="5">cv. Miyagawa wase</strain>
    </source>
</reference>
<keyword evidence="5" id="KW-1185">Reference proteome</keyword>
<proteinExistence type="inferred from homology"/>
<keyword evidence="2" id="KW-0646">Protease inhibitor</keyword>
<dbReference type="Pfam" id="PF00280">
    <property type="entry name" value="potato_inhibit"/>
    <property type="match status" value="1"/>
</dbReference>
<dbReference type="GO" id="GO:0004867">
    <property type="term" value="F:serine-type endopeptidase inhibitor activity"/>
    <property type="evidence" value="ECO:0007669"/>
    <property type="project" value="UniProtKB-KW"/>
</dbReference>
<dbReference type="STRING" id="55188.A0A2H5P6A3"/>
<sequence length="168" mass="19074">MRAAQARLERYYCSAWEFPKSTSWLAWNLLHMAKPKLELEISKEDYCLSARTSESSRYSLCLRRRNPPSPSLSPSPSRRNLVNQHRLYQLDTGTYGQLLGPNAAAIKTWPGLVGLTAEEAEKKIKEERPGAQVQVVPPNSFVTMDFRHNRVRLYVDSSGKVERPPSVG</sequence>
<dbReference type="PRINTS" id="PR00292">
    <property type="entry name" value="POTATOINHBTR"/>
</dbReference>
<dbReference type="Gene3D" id="3.30.10.10">
    <property type="entry name" value="Trypsin Inhibitor V, subunit A"/>
    <property type="match status" value="1"/>
</dbReference>